<dbReference type="Proteomes" id="UP000225706">
    <property type="component" value="Unassembled WGS sequence"/>
</dbReference>
<evidence type="ECO:0000256" key="2">
    <source>
        <dbReference type="PROSITE-ProRule" id="PRU01211"/>
    </source>
</evidence>
<dbReference type="EMBL" id="LSMT01000028">
    <property type="protein sequence ID" value="PFX32019.1"/>
    <property type="molecule type" value="Genomic_DNA"/>
</dbReference>
<organism evidence="7 8">
    <name type="scientific">Stylophora pistillata</name>
    <name type="common">Smooth cauliflower coral</name>
    <dbReference type="NCBI Taxonomy" id="50429"/>
    <lineage>
        <taxon>Eukaryota</taxon>
        <taxon>Metazoa</taxon>
        <taxon>Cnidaria</taxon>
        <taxon>Anthozoa</taxon>
        <taxon>Hexacorallia</taxon>
        <taxon>Scleractinia</taxon>
        <taxon>Astrocoeniina</taxon>
        <taxon>Pocilloporidae</taxon>
        <taxon>Stylophora</taxon>
    </lineage>
</organism>
<protein>
    <recommendedName>
        <fullName evidence="3">Metalloendopeptidase</fullName>
        <ecNumber evidence="3">3.4.24.-</ecNumber>
    </recommendedName>
</protein>
<dbReference type="Gene3D" id="3.40.390.10">
    <property type="entry name" value="Collagenase (Catalytic Domain)"/>
    <property type="match status" value="1"/>
</dbReference>
<feature type="signal peptide" evidence="3">
    <location>
        <begin position="1"/>
        <end position="19"/>
    </location>
</feature>
<dbReference type="Gene3D" id="2.60.60.20">
    <property type="entry name" value="PLAT/LH2 domain"/>
    <property type="match status" value="1"/>
</dbReference>
<evidence type="ECO:0000259" key="6">
    <source>
        <dbReference type="PROSITE" id="PS51864"/>
    </source>
</evidence>
<feature type="domain" description="Peptidase M12A" evidence="6">
    <location>
        <begin position="143"/>
        <end position="342"/>
    </location>
</feature>
<feature type="binding site" evidence="2">
    <location>
        <position position="246"/>
    </location>
    <ligand>
        <name>Zn(2+)</name>
        <dbReference type="ChEBI" id="CHEBI:29105"/>
        <note>catalytic</note>
    </ligand>
</feature>
<feature type="domain" description="PLAT" evidence="5">
    <location>
        <begin position="348"/>
        <end position="474"/>
    </location>
</feature>
<dbReference type="STRING" id="50429.A0A2B4SSD6"/>
<evidence type="ECO:0000256" key="4">
    <source>
        <dbReference type="SAM" id="MobiDB-lite"/>
    </source>
</evidence>
<keyword evidence="2 3" id="KW-0862">Zinc</keyword>
<evidence type="ECO:0000256" key="1">
    <source>
        <dbReference type="PROSITE-ProRule" id="PRU00152"/>
    </source>
</evidence>
<gene>
    <name evidence="7" type="primary">nas-7</name>
    <name evidence="7" type="ORF">AWC38_SpisGene3143</name>
</gene>
<dbReference type="PRINTS" id="PR00480">
    <property type="entry name" value="ASTACIN"/>
</dbReference>
<sequence length="474" mass="53677">MVHLLKEIFLLTIVASALTLPWGPYDTSNDPRRGGIENRMNDAGTDGNVDDPPPNGDEEHYPVVTDADSKRDLIINDEKPPTDVDEDETFPDTTYAEQESDENDETVEDAPPDGVQYPAATHKDLKRTLLPFDGNRKIRNKRGAVSSSKYLWKTTTEANGKRIVKITYKYVSSPPTNVKKWMKYLTCQLEQDTCIRLQEADGGHVQVVTNNNDGCFSDIGYRDKTQTLNLGTGCEYMSTVSHELMHLLGYYHEFTRNDRDNYIKVYPENLQDGIFKTEFKKRIQNNQGFPYDLNSIMQYDTHTFSKNGKHTMEAKTNPNHKLGSTSHFDAMDLEKINALYCNEKKVFKDHKFRLITGSGWGSGTDADLYVQLIGSQGASQRRLLTSGGWIQDEKERGADEVYYLPFEDVGTVLKVNVRLKNEDEGCSIDAGKRKKKRLFSFSGYTMGNLEVDGISFGGNIDLYPGDEKSLDRQK</sequence>
<comment type="caution">
    <text evidence="1">Lacks conserved residue(s) required for the propagation of feature annotation.</text>
</comment>
<evidence type="ECO:0000313" key="7">
    <source>
        <dbReference type="EMBL" id="PFX32019.1"/>
    </source>
</evidence>
<dbReference type="PROSITE" id="PS51864">
    <property type="entry name" value="ASTACIN"/>
    <property type="match status" value="1"/>
</dbReference>
<dbReference type="InterPro" id="IPR006026">
    <property type="entry name" value="Peptidase_Metallo"/>
</dbReference>
<feature type="region of interest" description="Disordered" evidence="4">
    <location>
        <begin position="21"/>
        <end position="118"/>
    </location>
</feature>
<feature type="active site" evidence="2">
    <location>
        <position position="243"/>
    </location>
</feature>
<dbReference type="InterPro" id="IPR036392">
    <property type="entry name" value="PLAT/LH2_dom_sf"/>
</dbReference>
<dbReference type="InterPro" id="IPR001024">
    <property type="entry name" value="PLAT/LH2_dom"/>
</dbReference>
<feature type="binding site" evidence="2">
    <location>
        <position position="252"/>
    </location>
    <ligand>
        <name>Zn(2+)</name>
        <dbReference type="ChEBI" id="CHEBI:29105"/>
        <note>catalytic</note>
    </ligand>
</feature>
<dbReference type="InterPro" id="IPR024079">
    <property type="entry name" value="MetalloPept_cat_dom_sf"/>
</dbReference>
<dbReference type="GO" id="GO:0004222">
    <property type="term" value="F:metalloendopeptidase activity"/>
    <property type="evidence" value="ECO:0007669"/>
    <property type="project" value="UniProtKB-UniRule"/>
</dbReference>
<evidence type="ECO:0000256" key="3">
    <source>
        <dbReference type="RuleBase" id="RU361183"/>
    </source>
</evidence>
<feature type="compositionally biased region" description="Basic and acidic residues" evidence="4">
    <location>
        <begin position="29"/>
        <end position="40"/>
    </location>
</feature>
<dbReference type="SMART" id="SM00235">
    <property type="entry name" value="ZnMc"/>
    <property type="match status" value="1"/>
</dbReference>
<dbReference type="InterPro" id="IPR001506">
    <property type="entry name" value="Peptidase_M12A"/>
</dbReference>
<proteinExistence type="predicted"/>
<dbReference type="PANTHER" id="PTHR10127">
    <property type="entry name" value="DISCOIDIN, CUB, EGF, LAMININ , AND ZINC METALLOPROTEASE DOMAIN CONTAINING"/>
    <property type="match status" value="1"/>
</dbReference>
<keyword evidence="2 3" id="KW-0479">Metal-binding</keyword>
<evidence type="ECO:0000313" key="8">
    <source>
        <dbReference type="Proteomes" id="UP000225706"/>
    </source>
</evidence>
<keyword evidence="3" id="KW-0732">Signal</keyword>
<feature type="compositionally biased region" description="Acidic residues" evidence="4">
    <location>
        <begin position="98"/>
        <end position="111"/>
    </location>
</feature>
<keyword evidence="2 3" id="KW-0645">Protease</keyword>
<dbReference type="Pfam" id="PF01400">
    <property type="entry name" value="Astacin"/>
    <property type="match status" value="1"/>
</dbReference>
<comment type="caution">
    <text evidence="7">The sequence shown here is derived from an EMBL/GenBank/DDBJ whole genome shotgun (WGS) entry which is preliminary data.</text>
</comment>
<dbReference type="AlphaFoldDB" id="A0A2B4SSD6"/>
<reference evidence="8" key="1">
    <citation type="journal article" date="2017" name="bioRxiv">
        <title>Comparative analysis of the genomes of Stylophora pistillata and Acropora digitifera provides evidence for extensive differences between species of corals.</title>
        <authorList>
            <person name="Voolstra C.R."/>
            <person name="Li Y."/>
            <person name="Liew Y.J."/>
            <person name="Baumgarten S."/>
            <person name="Zoccola D."/>
            <person name="Flot J.-F."/>
            <person name="Tambutte S."/>
            <person name="Allemand D."/>
            <person name="Aranda M."/>
        </authorList>
    </citation>
    <scope>NUCLEOTIDE SEQUENCE [LARGE SCALE GENOMIC DNA]</scope>
</reference>
<keyword evidence="8" id="KW-1185">Reference proteome</keyword>
<dbReference type="GO" id="GO:0008270">
    <property type="term" value="F:zinc ion binding"/>
    <property type="evidence" value="ECO:0007669"/>
    <property type="project" value="UniProtKB-UniRule"/>
</dbReference>
<dbReference type="EC" id="3.4.24.-" evidence="3"/>
<comment type="cofactor">
    <cofactor evidence="2 3">
        <name>Zn(2+)</name>
        <dbReference type="ChEBI" id="CHEBI:29105"/>
    </cofactor>
    <text evidence="2 3">Binds 1 zinc ion per subunit.</text>
</comment>
<dbReference type="PANTHER" id="PTHR10127:SF901">
    <property type="entry name" value="METALLOENDOPEPTIDASE"/>
    <property type="match status" value="1"/>
</dbReference>
<dbReference type="PROSITE" id="PS50095">
    <property type="entry name" value="PLAT"/>
    <property type="match status" value="1"/>
</dbReference>
<feature type="chain" id="PRO_5011817280" description="Metalloendopeptidase" evidence="3">
    <location>
        <begin position="20"/>
        <end position="474"/>
    </location>
</feature>
<evidence type="ECO:0000259" key="5">
    <source>
        <dbReference type="PROSITE" id="PS50095"/>
    </source>
</evidence>
<dbReference type="GO" id="GO:0006508">
    <property type="term" value="P:proteolysis"/>
    <property type="evidence" value="ECO:0007669"/>
    <property type="project" value="UniProtKB-KW"/>
</dbReference>
<dbReference type="SUPFAM" id="SSF49723">
    <property type="entry name" value="Lipase/lipooxygenase domain (PLAT/LH2 domain)"/>
    <property type="match status" value="1"/>
</dbReference>
<feature type="compositionally biased region" description="Basic and acidic residues" evidence="4">
    <location>
        <begin position="57"/>
        <end position="82"/>
    </location>
</feature>
<dbReference type="SUPFAM" id="SSF55486">
    <property type="entry name" value="Metalloproteases ('zincins'), catalytic domain"/>
    <property type="match status" value="1"/>
</dbReference>
<keyword evidence="2 3" id="KW-0482">Metalloprotease</keyword>
<dbReference type="OrthoDB" id="5956092at2759"/>
<feature type="binding site" evidence="2">
    <location>
        <position position="242"/>
    </location>
    <ligand>
        <name>Zn(2+)</name>
        <dbReference type="ChEBI" id="CHEBI:29105"/>
        <note>catalytic</note>
    </ligand>
</feature>
<name>A0A2B4SSD6_STYPI</name>
<accession>A0A2B4SSD6</accession>
<dbReference type="Pfam" id="PF01477">
    <property type="entry name" value="PLAT"/>
    <property type="match status" value="1"/>
</dbReference>
<keyword evidence="2 3" id="KW-0378">Hydrolase</keyword>